<accession>A0A7X2D351</accession>
<dbReference type="AlphaFoldDB" id="A0A7X2D351"/>
<evidence type="ECO:0000256" key="3">
    <source>
        <dbReference type="ARBA" id="ARBA00017473"/>
    </source>
</evidence>
<dbReference type="NCBIfam" id="TIGR00154">
    <property type="entry name" value="ispE"/>
    <property type="match status" value="1"/>
</dbReference>
<keyword evidence="14" id="KW-1185">Reference proteome</keyword>
<feature type="active site" evidence="10">
    <location>
        <position position="14"/>
    </location>
</feature>
<dbReference type="SUPFAM" id="SSF54211">
    <property type="entry name" value="Ribosomal protein S5 domain 2-like"/>
    <property type="match status" value="1"/>
</dbReference>
<feature type="active site" evidence="10">
    <location>
        <position position="143"/>
    </location>
</feature>
<dbReference type="GO" id="GO:0050515">
    <property type="term" value="F:4-(cytidine 5'-diphospho)-2-C-methyl-D-erythritol kinase activity"/>
    <property type="evidence" value="ECO:0007669"/>
    <property type="project" value="UniProtKB-UniRule"/>
</dbReference>
<dbReference type="GO" id="GO:0005524">
    <property type="term" value="F:ATP binding"/>
    <property type="evidence" value="ECO:0007669"/>
    <property type="project" value="UniProtKB-UniRule"/>
</dbReference>
<evidence type="ECO:0000313" key="14">
    <source>
        <dbReference type="Proteomes" id="UP000434582"/>
    </source>
</evidence>
<dbReference type="RefSeq" id="WP_170294583.1">
    <property type="nucleotide sequence ID" value="NZ_WIVE01000001.1"/>
</dbReference>
<proteinExistence type="inferred from homology"/>
<evidence type="ECO:0000256" key="5">
    <source>
        <dbReference type="ARBA" id="ARBA00022741"/>
    </source>
</evidence>
<evidence type="ECO:0000256" key="6">
    <source>
        <dbReference type="ARBA" id="ARBA00022777"/>
    </source>
</evidence>
<comment type="catalytic activity">
    <reaction evidence="10">
        <text>4-CDP-2-C-methyl-D-erythritol + ATP = 4-CDP-2-C-methyl-D-erythritol 2-phosphate + ADP + H(+)</text>
        <dbReference type="Rhea" id="RHEA:18437"/>
        <dbReference type="ChEBI" id="CHEBI:15378"/>
        <dbReference type="ChEBI" id="CHEBI:30616"/>
        <dbReference type="ChEBI" id="CHEBI:57823"/>
        <dbReference type="ChEBI" id="CHEBI:57919"/>
        <dbReference type="ChEBI" id="CHEBI:456216"/>
        <dbReference type="EC" id="2.7.1.148"/>
    </reaction>
</comment>
<keyword evidence="6 10" id="KW-0418">Kinase</keyword>
<dbReference type="InterPro" id="IPR013750">
    <property type="entry name" value="GHMP_kinase_C_dom"/>
</dbReference>
<evidence type="ECO:0000256" key="9">
    <source>
        <dbReference type="ARBA" id="ARBA00032554"/>
    </source>
</evidence>
<dbReference type="InterPro" id="IPR014721">
    <property type="entry name" value="Ribsml_uS5_D2-typ_fold_subgr"/>
</dbReference>
<reference evidence="13 14" key="1">
    <citation type="submission" date="2019-10" db="EMBL/GenBank/DDBJ databases">
        <title>Draft whole-genome sequence of the purple nonsulfur photosynthetic bacterium Roseospira navarrensis DSM 15114.</title>
        <authorList>
            <person name="Kyndt J.A."/>
            <person name="Meyer T.E."/>
        </authorList>
    </citation>
    <scope>NUCLEOTIDE SEQUENCE [LARGE SCALE GENOMIC DNA]</scope>
    <source>
        <strain evidence="13 14">DSM 15114</strain>
    </source>
</reference>
<sequence length="300" mass="31178">MTSPNALRLAAPAKVNLHLHITGRRTDGYHLLDSLMVFAGVFDTVVIEPAESLSLTIEGPRAAALDGLDADDNLMIRAARRLADIAGVTAGARLTLVKRLPVAGGIGGGSSDAAAVLRGLYRLWGLALEDAAMLDVALGLGADVPICLYGRAANVSGIGEVLEPAPALPAVPLLLVNPGVPVPTGEVFGLRSGPFSRPFPLRDAPVNALALANDLAGRRNDLETPTRTVADEVGEALDLLTDQAGALLTRMSGSGGTCFALFGSDAEAETARQIIAETRPAWWVERTRLVTDARALDGQA</sequence>
<dbReference type="Gene3D" id="3.30.70.890">
    <property type="entry name" value="GHMP kinase, C-terminal domain"/>
    <property type="match status" value="1"/>
</dbReference>
<dbReference type="PANTHER" id="PTHR43527">
    <property type="entry name" value="4-DIPHOSPHOCYTIDYL-2-C-METHYL-D-ERYTHRITOL KINASE, CHLOROPLASTIC"/>
    <property type="match status" value="1"/>
</dbReference>
<organism evidence="13 14">
    <name type="scientific">Roseospira navarrensis</name>
    <dbReference type="NCBI Taxonomy" id="140058"/>
    <lineage>
        <taxon>Bacteria</taxon>
        <taxon>Pseudomonadati</taxon>
        <taxon>Pseudomonadota</taxon>
        <taxon>Alphaproteobacteria</taxon>
        <taxon>Rhodospirillales</taxon>
        <taxon>Rhodospirillaceae</taxon>
        <taxon>Roseospira</taxon>
    </lineage>
</organism>
<keyword evidence="8 10" id="KW-0414">Isoprene biosynthesis</keyword>
<dbReference type="Pfam" id="PF00288">
    <property type="entry name" value="GHMP_kinases_N"/>
    <property type="match status" value="1"/>
</dbReference>
<dbReference type="InterPro" id="IPR006204">
    <property type="entry name" value="GHMP_kinase_N_dom"/>
</dbReference>
<dbReference type="HAMAP" id="MF_00061">
    <property type="entry name" value="IspE"/>
    <property type="match status" value="1"/>
</dbReference>
<dbReference type="Proteomes" id="UP000434582">
    <property type="component" value="Unassembled WGS sequence"/>
</dbReference>
<dbReference type="EC" id="2.7.1.148" evidence="2 10"/>
<dbReference type="GO" id="GO:0019288">
    <property type="term" value="P:isopentenyl diphosphate biosynthetic process, methylerythritol 4-phosphate pathway"/>
    <property type="evidence" value="ECO:0007669"/>
    <property type="project" value="UniProtKB-UniRule"/>
</dbReference>
<dbReference type="NCBIfam" id="NF011202">
    <property type="entry name" value="PRK14608.1"/>
    <property type="match status" value="1"/>
</dbReference>
<evidence type="ECO:0000313" key="13">
    <source>
        <dbReference type="EMBL" id="MQX34915.1"/>
    </source>
</evidence>
<comment type="similarity">
    <text evidence="1 10">Belongs to the GHMP kinase family. IspE subfamily.</text>
</comment>
<comment type="caution">
    <text evidence="13">The sequence shown here is derived from an EMBL/GenBank/DDBJ whole genome shotgun (WGS) entry which is preliminary data.</text>
</comment>
<evidence type="ECO:0000256" key="10">
    <source>
        <dbReference type="HAMAP-Rule" id="MF_00061"/>
    </source>
</evidence>
<feature type="domain" description="GHMP kinase N-terminal" evidence="11">
    <location>
        <begin position="73"/>
        <end position="151"/>
    </location>
</feature>
<dbReference type="InterPro" id="IPR020568">
    <property type="entry name" value="Ribosomal_Su5_D2-typ_SF"/>
</dbReference>
<dbReference type="Pfam" id="PF08544">
    <property type="entry name" value="GHMP_kinases_C"/>
    <property type="match status" value="1"/>
</dbReference>
<keyword evidence="7 10" id="KW-0067">ATP-binding</keyword>
<feature type="binding site" evidence="10">
    <location>
        <begin position="101"/>
        <end position="111"/>
    </location>
    <ligand>
        <name>ATP</name>
        <dbReference type="ChEBI" id="CHEBI:30616"/>
    </ligand>
</feature>
<evidence type="ECO:0000256" key="2">
    <source>
        <dbReference type="ARBA" id="ARBA00012052"/>
    </source>
</evidence>
<evidence type="ECO:0000259" key="11">
    <source>
        <dbReference type="Pfam" id="PF00288"/>
    </source>
</evidence>
<dbReference type="GO" id="GO:0016114">
    <property type="term" value="P:terpenoid biosynthetic process"/>
    <property type="evidence" value="ECO:0007669"/>
    <property type="project" value="UniProtKB-UniRule"/>
</dbReference>
<dbReference type="SUPFAM" id="SSF55060">
    <property type="entry name" value="GHMP Kinase, C-terminal domain"/>
    <property type="match status" value="1"/>
</dbReference>
<protein>
    <recommendedName>
        <fullName evidence="3 10">4-diphosphocytidyl-2-C-methyl-D-erythritol kinase</fullName>
        <shortName evidence="10">CMK</shortName>
        <ecNumber evidence="2 10">2.7.1.148</ecNumber>
    </recommendedName>
    <alternativeName>
        <fullName evidence="9 10">4-(cytidine-5'-diphospho)-2-C-methyl-D-erythritol kinase</fullName>
    </alternativeName>
</protein>
<evidence type="ECO:0000256" key="4">
    <source>
        <dbReference type="ARBA" id="ARBA00022679"/>
    </source>
</evidence>
<dbReference type="UniPathway" id="UPA00056">
    <property type="reaction ID" value="UER00094"/>
</dbReference>
<comment type="function">
    <text evidence="10">Catalyzes the phosphorylation of the position 2 hydroxy group of 4-diphosphocytidyl-2C-methyl-D-erythritol.</text>
</comment>
<gene>
    <name evidence="10" type="primary">ispE</name>
    <name evidence="13" type="ORF">GHC57_00130</name>
</gene>
<dbReference type="Gene3D" id="3.30.230.10">
    <property type="match status" value="1"/>
</dbReference>
<name>A0A7X2D351_9PROT</name>
<dbReference type="InterPro" id="IPR004424">
    <property type="entry name" value="IspE"/>
</dbReference>
<evidence type="ECO:0000256" key="8">
    <source>
        <dbReference type="ARBA" id="ARBA00023229"/>
    </source>
</evidence>
<evidence type="ECO:0000259" key="12">
    <source>
        <dbReference type="Pfam" id="PF08544"/>
    </source>
</evidence>
<evidence type="ECO:0000256" key="1">
    <source>
        <dbReference type="ARBA" id="ARBA00009684"/>
    </source>
</evidence>
<evidence type="ECO:0000256" key="7">
    <source>
        <dbReference type="ARBA" id="ARBA00022840"/>
    </source>
</evidence>
<keyword evidence="4 10" id="KW-0808">Transferase</keyword>
<comment type="pathway">
    <text evidence="10">Isoprenoid biosynthesis; isopentenyl diphosphate biosynthesis via DXP pathway; isopentenyl diphosphate from 1-deoxy-D-xylulose 5-phosphate: step 3/6.</text>
</comment>
<dbReference type="PIRSF" id="PIRSF010376">
    <property type="entry name" value="IspE"/>
    <property type="match status" value="1"/>
</dbReference>
<feature type="domain" description="GHMP kinase C-terminal" evidence="12">
    <location>
        <begin position="211"/>
        <end position="277"/>
    </location>
</feature>
<dbReference type="PANTHER" id="PTHR43527:SF2">
    <property type="entry name" value="4-DIPHOSPHOCYTIDYL-2-C-METHYL-D-ERYTHRITOL KINASE, CHLOROPLASTIC"/>
    <property type="match status" value="1"/>
</dbReference>
<dbReference type="InterPro" id="IPR036554">
    <property type="entry name" value="GHMP_kinase_C_sf"/>
</dbReference>
<dbReference type="EMBL" id="WIVE01000001">
    <property type="protein sequence ID" value="MQX34915.1"/>
    <property type="molecule type" value="Genomic_DNA"/>
</dbReference>
<keyword evidence="5 10" id="KW-0547">Nucleotide-binding</keyword>